<accession>A0A1M6EYN1</accession>
<dbReference type="GeneID" id="92712098"/>
<evidence type="ECO:0000313" key="4">
    <source>
        <dbReference type="Proteomes" id="UP000184192"/>
    </source>
</evidence>
<dbReference type="RefSeq" id="WP_025831634.1">
    <property type="nucleotide sequence ID" value="NZ_CABMFG010000015.1"/>
</dbReference>
<gene>
    <name evidence="2" type="ORF">DXA68_10950</name>
    <name evidence="3" type="ORF">SAMN05444350_110144</name>
</gene>
<dbReference type="Proteomes" id="UP000286075">
    <property type="component" value="Unassembled WGS sequence"/>
</dbReference>
<reference evidence="4" key="1">
    <citation type="submission" date="2016-11" db="EMBL/GenBank/DDBJ databases">
        <authorList>
            <person name="Varghese N."/>
            <person name="Submissions S."/>
        </authorList>
    </citation>
    <scope>NUCLEOTIDE SEQUENCE [LARGE SCALE GENOMIC DNA]</scope>
    <source>
        <strain evidence="4">DSM 26884</strain>
    </source>
</reference>
<keyword evidence="1" id="KW-1133">Transmembrane helix</keyword>
<name>A0A1M6EYN1_9BACE</name>
<evidence type="ECO:0000256" key="1">
    <source>
        <dbReference type="SAM" id="Phobius"/>
    </source>
</evidence>
<dbReference type="OrthoDB" id="1098521at2"/>
<keyword evidence="1" id="KW-0472">Membrane</keyword>
<reference evidence="3" key="2">
    <citation type="submission" date="2016-11" db="EMBL/GenBank/DDBJ databases">
        <authorList>
            <person name="Jaros S."/>
            <person name="Januszkiewicz K."/>
            <person name="Wedrychowicz H."/>
        </authorList>
    </citation>
    <scope>NUCLEOTIDE SEQUENCE [LARGE SCALE GENOMIC DNA]</scope>
    <source>
        <strain evidence="3">DSM 26884</strain>
    </source>
</reference>
<dbReference type="eggNOG" id="COG1413">
    <property type="taxonomic scope" value="Bacteria"/>
</dbReference>
<evidence type="ECO:0000313" key="2">
    <source>
        <dbReference type="EMBL" id="RGX78546.1"/>
    </source>
</evidence>
<keyword evidence="4" id="KW-1185">Reference proteome</keyword>
<feature type="transmembrane region" description="Helical" evidence="1">
    <location>
        <begin position="70"/>
        <end position="89"/>
    </location>
</feature>
<evidence type="ECO:0000313" key="3">
    <source>
        <dbReference type="EMBL" id="SHI90563.1"/>
    </source>
</evidence>
<dbReference type="AlphaFoldDB" id="A0A1M6EYN1"/>
<keyword evidence="1" id="KW-0812">Transmembrane</keyword>
<reference evidence="2 5" key="3">
    <citation type="submission" date="2018-08" db="EMBL/GenBank/DDBJ databases">
        <title>A genome reference for cultivated species of the human gut microbiota.</title>
        <authorList>
            <person name="Zou Y."/>
            <person name="Xue W."/>
            <person name="Luo G."/>
        </authorList>
    </citation>
    <scope>NUCLEOTIDE SEQUENCE [LARGE SCALE GENOMIC DNA]</scope>
    <source>
        <strain evidence="2 5">OF03-9BH</strain>
    </source>
</reference>
<dbReference type="EMBL" id="QSCF01000015">
    <property type="protein sequence ID" value="RGX78546.1"/>
    <property type="molecule type" value="Genomic_DNA"/>
</dbReference>
<organism evidence="3 4">
    <name type="scientific">Bacteroides stercorirosoris</name>
    <dbReference type="NCBI Taxonomy" id="871324"/>
    <lineage>
        <taxon>Bacteria</taxon>
        <taxon>Pseudomonadati</taxon>
        <taxon>Bacteroidota</taxon>
        <taxon>Bacteroidia</taxon>
        <taxon>Bacteroidales</taxon>
        <taxon>Bacteroidaceae</taxon>
        <taxon>Bacteroides</taxon>
    </lineage>
</organism>
<protein>
    <recommendedName>
        <fullName evidence="6">Tat pathway signal sequence domain protein</fullName>
    </recommendedName>
</protein>
<dbReference type="Proteomes" id="UP000184192">
    <property type="component" value="Unassembled WGS sequence"/>
</dbReference>
<evidence type="ECO:0008006" key="6">
    <source>
        <dbReference type="Google" id="ProtNLM"/>
    </source>
</evidence>
<dbReference type="EMBL" id="FQZN01000010">
    <property type="protein sequence ID" value="SHI90563.1"/>
    <property type="molecule type" value="Genomic_DNA"/>
</dbReference>
<sequence>MKIEELIDRYFEGQTSCEEERELRRFFTRENVPEHLQVYRPLFICLEQEVKAFQEKSVPTAKLPSHRRRFIYMMSGVAAGILLLIGIAGTKQYLHVTPENYVIIDGKQYTDDNLVREQALAAFRDMRTTEDEVLDLMFE</sequence>
<evidence type="ECO:0000313" key="5">
    <source>
        <dbReference type="Proteomes" id="UP000286075"/>
    </source>
</evidence>
<proteinExistence type="predicted"/>